<evidence type="ECO:0000313" key="2">
    <source>
        <dbReference type="Proteomes" id="UP000075683"/>
    </source>
</evidence>
<accession>A0A150L6X8</accession>
<dbReference type="EMBL" id="LQYT01000143">
    <property type="protein sequence ID" value="KYD08058.1"/>
    <property type="molecule type" value="Genomic_DNA"/>
</dbReference>
<evidence type="ECO:0000313" key="1">
    <source>
        <dbReference type="EMBL" id="KYD08058.1"/>
    </source>
</evidence>
<comment type="caution">
    <text evidence="1">The sequence shown here is derived from an EMBL/GenBank/DDBJ whole genome shotgun (WGS) entry which is preliminary data.</text>
</comment>
<dbReference type="AlphaFoldDB" id="A0A150L6X8"/>
<organism evidence="1 2">
    <name type="scientific">Caldibacillus debilis</name>
    <dbReference type="NCBI Taxonomy" id="301148"/>
    <lineage>
        <taxon>Bacteria</taxon>
        <taxon>Bacillati</taxon>
        <taxon>Bacillota</taxon>
        <taxon>Bacilli</taxon>
        <taxon>Bacillales</taxon>
        <taxon>Bacillaceae</taxon>
        <taxon>Caldibacillus</taxon>
    </lineage>
</organism>
<sequence>MKKGMSRFDGQSSIHSQAISFFPEEKAWKKGFSSSGY</sequence>
<dbReference type="Proteomes" id="UP000075683">
    <property type="component" value="Unassembled WGS sequence"/>
</dbReference>
<protein>
    <submittedName>
        <fullName evidence="1">Uncharacterized protein</fullName>
    </submittedName>
</protein>
<gene>
    <name evidence="1" type="ORF">B4135_4215</name>
</gene>
<dbReference type="STRING" id="301148.B4135_4215"/>
<name>A0A150L6X8_9BACI</name>
<proteinExistence type="predicted"/>
<reference evidence="1 2" key="1">
    <citation type="submission" date="2016-01" db="EMBL/GenBank/DDBJ databases">
        <title>Draft Genome Sequences of Seven Thermophilic Sporeformers Isolated from Foods.</title>
        <authorList>
            <person name="Berendsen E.M."/>
            <person name="Wells-Bennik M.H."/>
            <person name="Krawcyk A.O."/>
            <person name="De Jong A."/>
            <person name="Holsappel S."/>
            <person name="Eijlander R.T."/>
            <person name="Kuipers O.P."/>
        </authorList>
    </citation>
    <scope>NUCLEOTIDE SEQUENCE [LARGE SCALE GENOMIC DNA]</scope>
    <source>
        <strain evidence="1 2">B4135</strain>
    </source>
</reference>